<proteinExistence type="predicted"/>
<keyword evidence="1" id="KW-1133">Transmembrane helix</keyword>
<evidence type="ECO:0000256" key="1">
    <source>
        <dbReference type="SAM" id="Phobius"/>
    </source>
</evidence>
<name>A0A8N1S563_9HYME</name>
<feature type="transmembrane region" description="Helical" evidence="1">
    <location>
        <begin position="39"/>
        <end position="60"/>
    </location>
</feature>
<dbReference type="OrthoDB" id="7554379at2759"/>
<reference evidence="3" key="1">
    <citation type="submission" date="2025-08" db="UniProtKB">
        <authorList>
            <consortium name="RefSeq"/>
        </authorList>
    </citation>
    <scope>IDENTIFICATION</scope>
</reference>
<accession>A0A8N1S563</accession>
<keyword evidence="2" id="KW-1185">Reference proteome</keyword>
<protein>
    <submittedName>
        <fullName evidence="3">Uncharacterized protein LOC112552578</fullName>
    </submittedName>
</protein>
<dbReference type="GeneID" id="112552578"/>
<keyword evidence="1" id="KW-0812">Transmembrane</keyword>
<dbReference type="Proteomes" id="UP000504615">
    <property type="component" value="Unplaced"/>
</dbReference>
<evidence type="ECO:0000313" key="3">
    <source>
        <dbReference type="RefSeq" id="XP_025073950.1"/>
    </source>
</evidence>
<sequence length="181" mass="21410">MNVEIVKYLLEQQQHIYNELSDHNEIDIIKKYGSYAKRYTIALISLALFVTSILFFYQFWPLIFDILFPINETRSHLSLFFITEYFVDQEKYYYLILIHINAASFIGIIAMVATGTMINVYQQLACGMFRIASYRIKRAMAIDMVYENNLKKKILVHKRLICGVDMHRKAMKLVLNNKLFI</sequence>
<gene>
    <name evidence="3" type="primary">LOC112552578</name>
</gene>
<dbReference type="RefSeq" id="XP_025073950.1">
    <property type="nucleotide sequence ID" value="XM_025218165.1"/>
</dbReference>
<evidence type="ECO:0000313" key="2">
    <source>
        <dbReference type="Proteomes" id="UP000504615"/>
    </source>
</evidence>
<keyword evidence="1" id="KW-0472">Membrane</keyword>
<organism evidence="2 3">
    <name type="scientific">Pogonomyrmex barbatus</name>
    <name type="common">red harvester ant</name>
    <dbReference type="NCBI Taxonomy" id="144034"/>
    <lineage>
        <taxon>Eukaryota</taxon>
        <taxon>Metazoa</taxon>
        <taxon>Ecdysozoa</taxon>
        <taxon>Arthropoda</taxon>
        <taxon>Hexapoda</taxon>
        <taxon>Insecta</taxon>
        <taxon>Pterygota</taxon>
        <taxon>Neoptera</taxon>
        <taxon>Endopterygota</taxon>
        <taxon>Hymenoptera</taxon>
        <taxon>Apocrita</taxon>
        <taxon>Aculeata</taxon>
        <taxon>Formicoidea</taxon>
        <taxon>Formicidae</taxon>
        <taxon>Myrmicinae</taxon>
        <taxon>Pogonomyrmex</taxon>
    </lineage>
</organism>
<feature type="transmembrane region" description="Helical" evidence="1">
    <location>
        <begin position="92"/>
        <end position="121"/>
    </location>
</feature>
<dbReference type="AlphaFoldDB" id="A0A8N1S563"/>